<dbReference type="OrthoDB" id="65739at2"/>
<evidence type="ECO:0000256" key="3">
    <source>
        <dbReference type="ARBA" id="ARBA00023136"/>
    </source>
</evidence>
<gene>
    <name evidence="5" type="ORF">SAMN05421829_12011</name>
</gene>
<dbReference type="SUPFAM" id="SSF103473">
    <property type="entry name" value="MFS general substrate transporter"/>
    <property type="match status" value="1"/>
</dbReference>
<evidence type="ECO:0000256" key="1">
    <source>
        <dbReference type="ARBA" id="ARBA00022692"/>
    </source>
</evidence>
<reference evidence="6" key="1">
    <citation type="submission" date="2017-01" db="EMBL/GenBank/DDBJ databases">
        <authorList>
            <person name="Varghese N."/>
            <person name="Submissions S."/>
        </authorList>
    </citation>
    <scope>NUCLEOTIDE SEQUENCE [LARGE SCALE GENOMIC DNA]</scope>
    <source>
        <strain evidence="6">ATCC 51758</strain>
    </source>
</reference>
<organism evidence="5 6">
    <name type="scientific">Aromatoleum tolulyticum</name>
    <dbReference type="NCBI Taxonomy" id="34027"/>
    <lineage>
        <taxon>Bacteria</taxon>
        <taxon>Pseudomonadati</taxon>
        <taxon>Pseudomonadota</taxon>
        <taxon>Betaproteobacteria</taxon>
        <taxon>Rhodocyclales</taxon>
        <taxon>Rhodocyclaceae</taxon>
        <taxon>Aromatoleum</taxon>
    </lineage>
</organism>
<name>A0A1N7BW65_9RHOO</name>
<sequence>MNGGTRRVVAVVMLCHFIAAFAALGMPPFFALILDRSLHNDVPWLAGAFYVVPTLLAAVSAPWWGRLADRFGKKLLLVRAQLGLAASFLLAGFATSTAGFLAALVLQGVLGGTFAASNAYLATVAGGTTLTRGLTAMQWSARAALVAAPACLGIWMGTDSPILIYRWLALLPLVAAALIVWLPAGRSGPGAAERPLPAQPAAASPAATPRRIYALQFAFVFATVVTFPYFIPDLLQRLPGLTAATAGLLFGLPHMVYLVAAPLLSRRLGLAPALGLPAAAFGVLAVSLLAQAAPLGLPALIGWRLVMGLAMTAGFIGLHALVASVVQPGNAGHTFGWFESSSKWGAVAAGLAAGAAAGAVGLHTPYLLGAALLATASGYLLVAVRLRTRAL</sequence>
<accession>A0A1N7BW65</accession>
<dbReference type="Gene3D" id="1.20.1250.20">
    <property type="entry name" value="MFS general substrate transporter like domains"/>
    <property type="match status" value="1"/>
</dbReference>
<dbReference type="GO" id="GO:0022857">
    <property type="term" value="F:transmembrane transporter activity"/>
    <property type="evidence" value="ECO:0007669"/>
    <property type="project" value="InterPro"/>
</dbReference>
<feature type="transmembrane region" description="Helical" evidence="4">
    <location>
        <begin position="164"/>
        <end position="184"/>
    </location>
</feature>
<protein>
    <submittedName>
        <fullName evidence="5">Predicted arabinose efflux permease, MFS family</fullName>
    </submittedName>
</protein>
<dbReference type="AlphaFoldDB" id="A0A1N7BW65"/>
<evidence type="ECO:0000313" key="5">
    <source>
        <dbReference type="EMBL" id="SIR55560.1"/>
    </source>
</evidence>
<feature type="transmembrane region" description="Helical" evidence="4">
    <location>
        <begin position="344"/>
        <end position="360"/>
    </location>
</feature>
<feature type="transmembrane region" description="Helical" evidence="4">
    <location>
        <begin position="42"/>
        <end position="64"/>
    </location>
</feature>
<feature type="transmembrane region" description="Helical" evidence="4">
    <location>
        <begin position="276"/>
        <end position="295"/>
    </location>
</feature>
<feature type="transmembrane region" description="Helical" evidence="4">
    <location>
        <begin position="366"/>
        <end position="386"/>
    </location>
</feature>
<keyword evidence="2 4" id="KW-1133">Transmembrane helix</keyword>
<dbReference type="InterPro" id="IPR036259">
    <property type="entry name" value="MFS_trans_sf"/>
</dbReference>
<dbReference type="PANTHER" id="PTHR23546:SF1">
    <property type="entry name" value="MEMBRANE PROTEIN"/>
    <property type="match status" value="1"/>
</dbReference>
<feature type="transmembrane region" description="Helical" evidence="4">
    <location>
        <begin position="100"/>
        <end position="127"/>
    </location>
</feature>
<evidence type="ECO:0000256" key="4">
    <source>
        <dbReference type="SAM" id="Phobius"/>
    </source>
</evidence>
<dbReference type="EMBL" id="FTMD01000020">
    <property type="protein sequence ID" value="SIR55560.1"/>
    <property type="molecule type" value="Genomic_DNA"/>
</dbReference>
<dbReference type="STRING" id="34027.SAMN05421829_12011"/>
<feature type="transmembrane region" description="Helical" evidence="4">
    <location>
        <begin position="301"/>
        <end position="323"/>
    </location>
</feature>
<dbReference type="InterPro" id="IPR011701">
    <property type="entry name" value="MFS"/>
</dbReference>
<dbReference type="RefSeq" id="WP_076604116.1">
    <property type="nucleotide sequence ID" value="NZ_FTMD01000020.1"/>
</dbReference>
<dbReference type="Proteomes" id="UP000186819">
    <property type="component" value="Unassembled WGS sequence"/>
</dbReference>
<keyword evidence="6" id="KW-1185">Reference proteome</keyword>
<evidence type="ECO:0000256" key="2">
    <source>
        <dbReference type="ARBA" id="ARBA00022989"/>
    </source>
</evidence>
<dbReference type="Pfam" id="PF07690">
    <property type="entry name" value="MFS_1"/>
    <property type="match status" value="1"/>
</dbReference>
<proteinExistence type="predicted"/>
<feature type="transmembrane region" description="Helical" evidence="4">
    <location>
        <begin position="243"/>
        <end position="264"/>
    </location>
</feature>
<feature type="transmembrane region" description="Helical" evidence="4">
    <location>
        <begin position="76"/>
        <end position="94"/>
    </location>
</feature>
<dbReference type="PANTHER" id="PTHR23546">
    <property type="entry name" value="TRANSPORT PROTEIN"/>
    <property type="match status" value="1"/>
</dbReference>
<feature type="transmembrane region" description="Helical" evidence="4">
    <location>
        <begin position="139"/>
        <end position="158"/>
    </location>
</feature>
<evidence type="ECO:0000313" key="6">
    <source>
        <dbReference type="Proteomes" id="UP000186819"/>
    </source>
</evidence>
<feature type="transmembrane region" description="Helical" evidence="4">
    <location>
        <begin position="212"/>
        <end position="231"/>
    </location>
</feature>
<feature type="transmembrane region" description="Helical" evidence="4">
    <location>
        <begin position="7"/>
        <end position="30"/>
    </location>
</feature>
<keyword evidence="1 4" id="KW-0812">Transmembrane</keyword>
<keyword evidence="3 4" id="KW-0472">Membrane</keyword>